<name>A0A4Z2E384_9TELE</name>
<evidence type="ECO:0000313" key="2">
    <source>
        <dbReference type="EMBL" id="TNN23217.1"/>
    </source>
</evidence>
<dbReference type="EMBL" id="SRLO01019329">
    <property type="protein sequence ID" value="TNN23217.1"/>
    <property type="molecule type" value="Genomic_DNA"/>
</dbReference>
<reference evidence="2 3" key="1">
    <citation type="submission" date="2019-03" db="EMBL/GenBank/DDBJ databases">
        <title>First draft genome of Liparis tanakae, snailfish: a comprehensive survey of snailfish specific genes.</title>
        <authorList>
            <person name="Kim W."/>
            <person name="Song I."/>
            <person name="Jeong J.-H."/>
            <person name="Kim D."/>
            <person name="Kim S."/>
            <person name="Ryu S."/>
            <person name="Song J.Y."/>
            <person name="Lee S.K."/>
        </authorList>
    </citation>
    <scope>NUCLEOTIDE SEQUENCE [LARGE SCALE GENOMIC DNA]</scope>
    <source>
        <tissue evidence="2">Muscle</tissue>
    </source>
</reference>
<organism evidence="2 3">
    <name type="scientific">Liparis tanakae</name>
    <name type="common">Tanaka's snailfish</name>
    <dbReference type="NCBI Taxonomy" id="230148"/>
    <lineage>
        <taxon>Eukaryota</taxon>
        <taxon>Metazoa</taxon>
        <taxon>Chordata</taxon>
        <taxon>Craniata</taxon>
        <taxon>Vertebrata</taxon>
        <taxon>Euteleostomi</taxon>
        <taxon>Actinopterygii</taxon>
        <taxon>Neopterygii</taxon>
        <taxon>Teleostei</taxon>
        <taxon>Neoteleostei</taxon>
        <taxon>Acanthomorphata</taxon>
        <taxon>Eupercaria</taxon>
        <taxon>Perciformes</taxon>
        <taxon>Cottioidei</taxon>
        <taxon>Cottales</taxon>
        <taxon>Liparidae</taxon>
        <taxon>Liparis</taxon>
    </lineage>
</organism>
<proteinExistence type="predicted"/>
<comment type="caution">
    <text evidence="2">The sequence shown here is derived from an EMBL/GenBank/DDBJ whole genome shotgun (WGS) entry which is preliminary data.</text>
</comment>
<feature type="region of interest" description="Disordered" evidence="1">
    <location>
        <begin position="1"/>
        <end position="40"/>
    </location>
</feature>
<dbReference type="AlphaFoldDB" id="A0A4Z2E384"/>
<dbReference type="Proteomes" id="UP000314294">
    <property type="component" value="Unassembled WGS sequence"/>
</dbReference>
<sequence length="108" mass="11825">MMGGDTKMGGATTQDPAQLGRQPEAGGQVDVSAHAQPRGQLLHRRRVLPGVLEAQHVHHWGRSHTATTNQRAVNLQFEPREPTETPQRKNNKQALPALRVTMATAIPQ</sequence>
<gene>
    <name evidence="2" type="ORF">EYF80_066663</name>
</gene>
<evidence type="ECO:0000256" key="1">
    <source>
        <dbReference type="SAM" id="MobiDB-lite"/>
    </source>
</evidence>
<keyword evidence="3" id="KW-1185">Reference proteome</keyword>
<protein>
    <submittedName>
        <fullName evidence="2">Uncharacterized protein</fullName>
    </submittedName>
</protein>
<accession>A0A4Z2E384</accession>
<evidence type="ECO:0000313" key="3">
    <source>
        <dbReference type="Proteomes" id="UP000314294"/>
    </source>
</evidence>